<dbReference type="OrthoDB" id="1043025at2759"/>
<dbReference type="InterPro" id="IPR000719">
    <property type="entry name" value="Prot_kinase_dom"/>
</dbReference>
<comment type="similarity">
    <text evidence="1">Belongs to the protein kinase superfamily. STE Ser/Thr protein kinase family. MAP kinase kinase kinase subfamily.</text>
</comment>
<keyword evidence="5 10" id="KW-0418">Kinase</keyword>
<dbReference type="Gene3D" id="1.10.510.10">
    <property type="entry name" value="Transferase(Phosphotransferase) domain 1"/>
    <property type="match status" value="1"/>
</dbReference>
<feature type="region of interest" description="Disordered" evidence="8">
    <location>
        <begin position="1477"/>
        <end position="1503"/>
    </location>
</feature>
<dbReference type="PANTHER" id="PTHR48016">
    <property type="entry name" value="MAP KINASE KINASE KINASE SSK2-RELATED-RELATED"/>
    <property type="match status" value="1"/>
</dbReference>
<feature type="compositionally biased region" description="Polar residues" evidence="8">
    <location>
        <begin position="38"/>
        <end position="72"/>
    </location>
</feature>
<accession>A0A9P6WE85</accession>
<sequence length="1634" mass="186455">MSDTDSNETVRTPPLFHFNEKSSRSTSSLNNPAVIGPPSNQHILRNANSMTRLRSHSNTPVVISRKSSISSDLQRKAQPTTPTTTNTTTTTQNPKEQQQHNVYSGSRSRSHSNISKDNETKNINHSSTSLSQSRRGSVPTNVHGLDSTTIMNLPNLSLQRQMGHSSNTDLQKSDTNEFNGSPDSVSAVSMTPERRSTATNFYGSPINSSKTSTSSFQDSTPTLQIDDSPNDTYNSANNLMSRPILSNGKMLSSQRLFERQYILNEKKYLEGMKKLITDDDYYTRTINFPPIELDDEDNDNENDSQRDHDEFNDLLDTSNDSFSSTKDYNILENKKDHSPSSNKNKILENEINVKGFHGVNLNSISPNYLIRKLRWLTDVYPENNFVKEILHEVEETSKTDKGMILSDNNLSEIVQKLFLQSNIAERFEWLTMLTNVLKGDIVRSEKTKLAKEKNGVNSNYQYADNIWLELRAWMNGRTKEEQERSLKVLRGNADIFFEEVMTFQVGGDISRADSEVIVDNLLKKYYKILNFWPNIRKLNIDKPITNTVAFNQRIDALISWQNSIWNYKSKKKLLEEWIGIPDLSNFFDEGMHDKRALFTEQLIKEREIENIFQKKIFFPLAPGILKAKIFYMNNKELIEELNLTYSNAELSCLLLFPMKLIKEIIILRIAYARKLQNPTMMMVDQMVDDFTAYIRLAVQLKATLIDYYDDWPFPMKFDNSFDKTVVDAIHYLFVLVQLKILDNSDKLYKSFREPEVLLKYWEELKNIGPYIEGSSVVIANGFAKLTLRLLQRLNSYLNFHEESPLNAEVSGNTEKWLAHTLDNLGSMKRKLNRFTNLITKAFENSVIFKIQDYDKLLTSLEESGHFLIYTGGELEDNGVYLIGSNELLGIQDEDLIKILNSSDIGSDLIPKLNIENSLSIYNALQVQRDPDIALNKDVDIHGVPHHNIGGYSDIVSNHQYASRTHMKTHNINKINKRINNNYTATKGNKTLPVNSSPVEDAERELFELEIRLHTLGYVLVLVPDRPVLWKGESYNLSGTTTIKYEDFANNHSDMNTVTLINQGSCYALEYQCDRFRNTTNDCVTFLERKSRVENVHLTLSKINKMHYSCTYNSLITYPFLIKKFKPICKTKDPLNGVFLFVRDFCNGVLSNTTYGSEKKSLIVLLMVKLSLNWLTYLVEDCDPTDPKTFRWCVTAMEFTLQMIGGLNILTLDDSQFKCLKQKIAACMSLMISHFDVMGARANEVENIHQQTRANIEVVDDFDVDAMLDVNSKLRLKSIEELESTIIINPHQRGKVLDDKVKTDIYSTSLASSISNVSIRWQKRKFIGGGTFGAVFSAVNLDNGDILAVKEIKIQDSKTMEKIFPSIKEEMSVLEMMNHPNIIQYYGVEVHRDKVNIFMEYCEGGSLATLLEHGRIEDEMVTQVYTLELLEGLAYLHESGIVHRDIKPENILLDFNGIIKYVDFGAARKIIKNGTIRKSTHAATNDRKETKEGEINESDPLSKYKNAEENMQNMIGTPMYMAPEAITGSKNKGRLGADDIWSLGCVVLEMITGRRPWANLDNEWAIMYHVAAGQIPPFPTSDEVSDAGMTFLKRCLVQDPKKRSTAVELLMDPWIVQIRNIAFGTGDQVQLSDEK</sequence>
<dbReference type="Pfam" id="PF00069">
    <property type="entry name" value="Pkinase"/>
    <property type="match status" value="1"/>
</dbReference>
<gene>
    <name evidence="10" type="primary">SSK2_2</name>
    <name evidence="10" type="ORF">C6P45_005029</name>
</gene>
<dbReference type="GO" id="GO:0038066">
    <property type="term" value="P:p38MAPK cascade"/>
    <property type="evidence" value="ECO:0007669"/>
    <property type="project" value="TreeGrafter"/>
</dbReference>
<feature type="compositionally biased region" description="Acidic residues" evidence="8">
    <location>
        <begin position="292"/>
        <end position="302"/>
    </location>
</feature>
<name>A0A9P6WE85_MAUEX</name>
<evidence type="ECO:0000259" key="9">
    <source>
        <dbReference type="PROSITE" id="PS50011"/>
    </source>
</evidence>
<evidence type="ECO:0000256" key="4">
    <source>
        <dbReference type="ARBA" id="ARBA00022741"/>
    </source>
</evidence>
<organism evidence="10 11">
    <name type="scientific">Maudiozyma exigua</name>
    <name type="common">Yeast</name>
    <name type="synonym">Kazachstania exigua</name>
    <dbReference type="NCBI Taxonomy" id="34358"/>
    <lineage>
        <taxon>Eukaryota</taxon>
        <taxon>Fungi</taxon>
        <taxon>Dikarya</taxon>
        <taxon>Ascomycota</taxon>
        <taxon>Saccharomycotina</taxon>
        <taxon>Saccharomycetes</taxon>
        <taxon>Saccharomycetales</taxon>
        <taxon>Saccharomycetaceae</taxon>
        <taxon>Maudiozyma</taxon>
    </lineage>
</organism>
<evidence type="ECO:0000256" key="6">
    <source>
        <dbReference type="ARBA" id="ARBA00022840"/>
    </source>
</evidence>
<dbReference type="InterPro" id="IPR008271">
    <property type="entry name" value="Ser/Thr_kinase_AS"/>
</dbReference>
<feature type="compositionally biased region" description="Polar residues" evidence="8">
    <location>
        <begin position="1"/>
        <end position="10"/>
    </location>
</feature>
<feature type="compositionally biased region" description="Polar residues" evidence="8">
    <location>
        <begin position="146"/>
        <end position="170"/>
    </location>
</feature>
<feature type="compositionally biased region" description="Basic and acidic residues" evidence="8">
    <location>
        <begin position="1483"/>
        <end position="1503"/>
    </location>
</feature>
<feature type="compositionally biased region" description="Polar residues" evidence="8">
    <location>
        <begin position="176"/>
        <end position="189"/>
    </location>
</feature>
<comment type="caution">
    <text evidence="10">The sequence shown here is derived from an EMBL/GenBank/DDBJ whole genome shotgun (WGS) entry which is preliminary data.</text>
</comment>
<evidence type="ECO:0000256" key="7">
    <source>
        <dbReference type="PROSITE-ProRule" id="PRU10141"/>
    </source>
</evidence>
<dbReference type="Proteomes" id="UP000750334">
    <property type="component" value="Unassembled WGS sequence"/>
</dbReference>
<feature type="region of interest" description="Disordered" evidence="8">
    <location>
        <begin position="289"/>
        <end position="320"/>
    </location>
</feature>
<evidence type="ECO:0000313" key="10">
    <source>
        <dbReference type="EMBL" id="KAG0671764.1"/>
    </source>
</evidence>
<keyword evidence="11" id="KW-1185">Reference proteome</keyword>
<feature type="compositionally biased region" description="Low complexity" evidence="8">
    <location>
        <begin position="204"/>
        <end position="220"/>
    </location>
</feature>
<feature type="region of interest" description="Disordered" evidence="8">
    <location>
        <begin position="1"/>
        <end position="229"/>
    </location>
</feature>
<feature type="binding site" evidence="7">
    <location>
        <position position="1349"/>
    </location>
    <ligand>
        <name>ATP</name>
        <dbReference type="ChEBI" id="CHEBI:30616"/>
    </ligand>
</feature>
<dbReference type="SUPFAM" id="SSF56112">
    <property type="entry name" value="Protein kinase-like (PK-like)"/>
    <property type="match status" value="1"/>
</dbReference>
<evidence type="ECO:0000256" key="8">
    <source>
        <dbReference type="SAM" id="MobiDB-lite"/>
    </source>
</evidence>
<feature type="compositionally biased region" description="Low complexity" evidence="8">
    <location>
        <begin position="78"/>
        <end position="94"/>
    </location>
</feature>
<dbReference type="InterPro" id="IPR017441">
    <property type="entry name" value="Protein_kinase_ATP_BS"/>
</dbReference>
<keyword evidence="6 7" id="KW-0067">ATP-binding</keyword>
<feature type="domain" description="Protein kinase" evidence="9">
    <location>
        <begin position="1320"/>
        <end position="1614"/>
    </location>
</feature>
<dbReference type="CDD" id="cd06626">
    <property type="entry name" value="STKc_MEKK4"/>
    <property type="match status" value="1"/>
</dbReference>
<evidence type="ECO:0000256" key="2">
    <source>
        <dbReference type="ARBA" id="ARBA00022527"/>
    </source>
</evidence>
<dbReference type="GO" id="GO:0005524">
    <property type="term" value="F:ATP binding"/>
    <property type="evidence" value="ECO:0007669"/>
    <property type="project" value="UniProtKB-UniRule"/>
</dbReference>
<dbReference type="PROSITE" id="PS50011">
    <property type="entry name" value="PROTEIN_KINASE_DOM"/>
    <property type="match status" value="1"/>
</dbReference>
<feature type="compositionally biased region" description="Low complexity" evidence="8">
    <location>
        <begin position="126"/>
        <end position="137"/>
    </location>
</feature>
<keyword evidence="3" id="KW-0808">Transferase</keyword>
<reference evidence="10 11" key="1">
    <citation type="submission" date="2020-11" db="EMBL/GenBank/DDBJ databases">
        <title>Kefir isolates.</title>
        <authorList>
            <person name="Marcisauskas S."/>
            <person name="Kim Y."/>
            <person name="Blasche S."/>
        </authorList>
    </citation>
    <scope>NUCLEOTIDE SEQUENCE [LARGE SCALE GENOMIC DNA]</scope>
    <source>
        <strain evidence="10 11">OG2</strain>
    </source>
</reference>
<dbReference type="InterPro" id="IPR011009">
    <property type="entry name" value="Kinase-like_dom_sf"/>
</dbReference>
<evidence type="ECO:0000256" key="1">
    <source>
        <dbReference type="ARBA" id="ARBA00006529"/>
    </source>
</evidence>
<dbReference type="PROSITE" id="PS00107">
    <property type="entry name" value="PROTEIN_KINASE_ATP"/>
    <property type="match status" value="1"/>
</dbReference>
<evidence type="ECO:0000256" key="5">
    <source>
        <dbReference type="ARBA" id="ARBA00022777"/>
    </source>
</evidence>
<keyword evidence="2" id="KW-0723">Serine/threonine-protein kinase</keyword>
<evidence type="ECO:0000313" key="11">
    <source>
        <dbReference type="Proteomes" id="UP000750334"/>
    </source>
</evidence>
<feature type="compositionally biased region" description="Low complexity" evidence="8">
    <location>
        <begin position="104"/>
        <end position="113"/>
    </location>
</feature>
<dbReference type="GO" id="GO:0004674">
    <property type="term" value="F:protein serine/threonine kinase activity"/>
    <property type="evidence" value="ECO:0007669"/>
    <property type="project" value="UniProtKB-KW"/>
</dbReference>
<protein>
    <submittedName>
        <fullName evidence="10">Suppressor of Sensor Kinase (SLN1)</fullName>
    </submittedName>
</protein>
<evidence type="ECO:0000256" key="3">
    <source>
        <dbReference type="ARBA" id="ARBA00022679"/>
    </source>
</evidence>
<dbReference type="PROSITE" id="PS00108">
    <property type="entry name" value="PROTEIN_KINASE_ST"/>
    <property type="match status" value="1"/>
</dbReference>
<keyword evidence="4 7" id="KW-0547">Nucleotide-binding</keyword>
<dbReference type="EMBL" id="PUHR01000008">
    <property type="protein sequence ID" value="KAG0671764.1"/>
    <property type="molecule type" value="Genomic_DNA"/>
</dbReference>
<dbReference type="InterPro" id="IPR050538">
    <property type="entry name" value="MAP_kinase_kinase_kinase"/>
</dbReference>
<dbReference type="PANTHER" id="PTHR48016:SF32">
    <property type="entry name" value="MITOGEN-ACTIVATED PROTEIN KINASE KINASE KINASE 4"/>
    <property type="match status" value="1"/>
</dbReference>
<dbReference type="SMART" id="SM00220">
    <property type="entry name" value="S_TKc"/>
    <property type="match status" value="1"/>
</dbReference>
<proteinExistence type="inferred from homology"/>